<name>A0A7H9AQ73_9FLAO</name>
<dbReference type="InterPro" id="IPR028974">
    <property type="entry name" value="TSP_type-3_rpt"/>
</dbReference>
<dbReference type="GO" id="GO:0005509">
    <property type="term" value="F:calcium ion binding"/>
    <property type="evidence" value="ECO:0007669"/>
    <property type="project" value="InterPro"/>
</dbReference>
<dbReference type="KEGG" id="cagg:HYG79_09595"/>
<dbReference type="AlphaFoldDB" id="A0A7H9AQ73"/>
<dbReference type="Pfam" id="PF14092">
    <property type="entry name" value="DUF4270"/>
    <property type="match status" value="1"/>
</dbReference>
<dbReference type="Proteomes" id="UP000509302">
    <property type="component" value="Chromosome"/>
</dbReference>
<dbReference type="PROSITE" id="PS51257">
    <property type="entry name" value="PROKAR_LIPOPROTEIN"/>
    <property type="match status" value="1"/>
</dbReference>
<feature type="compositionally biased region" description="Low complexity" evidence="1">
    <location>
        <begin position="153"/>
        <end position="166"/>
    </location>
</feature>
<keyword evidence="3" id="KW-1185">Reference proteome</keyword>
<evidence type="ECO:0000313" key="2">
    <source>
        <dbReference type="EMBL" id="QLG45590.1"/>
    </source>
</evidence>
<dbReference type="Gene3D" id="4.10.1080.10">
    <property type="entry name" value="TSP type-3 repeat"/>
    <property type="match status" value="1"/>
</dbReference>
<dbReference type="SUPFAM" id="SSF103647">
    <property type="entry name" value="TSP type-3 repeat"/>
    <property type="match status" value="1"/>
</dbReference>
<dbReference type="EMBL" id="CP058595">
    <property type="protein sequence ID" value="QLG45590.1"/>
    <property type="molecule type" value="Genomic_DNA"/>
</dbReference>
<organism evidence="2 3">
    <name type="scientific">Costertonia aggregata</name>
    <dbReference type="NCBI Taxonomy" id="343403"/>
    <lineage>
        <taxon>Bacteria</taxon>
        <taxon>Pseudomonadati</taxon>
        <taxon>Bacteroidota</taxon>
        <taxon>Flavobacteriia</taxon>
        <taxon>Flavobacteriales</taxon>
        <taxon>Flavobacteriaceae</taxon>
        <taxon>Costertonia</taxon>
    </lineage>
</organism>
<proteinExistence type="predicted"/>
<reference evidence="2 3" key="1">
    <citation type="journal article" date="2006" name="Int. J. Syst. Evol. Microbiol.">
        <title>Costertonia aggregata gen. nov., sp. nov., a mesophilic marine bacterium of the family Flavobacteriaceae, isolated from a mature biofilm.</title>
        <authorList>
            <person name="Kwon K.K."/>
            <person name="Lee Y.K."/>
            <person name="Lee H.K."/>
        </authorList>
    </citation>
    <scope>NUCLEOTIDE SEQUENCE [LARGE SCALE GENOMIC DNA]</scope>
    <source>
        <strain evidence="2 3">KCCM 42265</strain>
    </source>
</reference>
<sequence>MIFFKRTIFPAMVGLLLIVAFVSCEEEMTTIGEGVIAGEPFTTDVAVFDVFAFNKNITAVQTNRLPLYQLGKFNDPVYGNTTASITSQLRLSTPNPLFGTLRQDVEDNPDTSKPAEIDENETVKEVFLYIPYQTNTGDRDRDGVPDALDNEPDNPNNDSDGDGVSNIQEDRNNTDPLNEDTDGDGILDGVDDSTLGDRFAATFDLDSIYGKGVGEEFNLKVEESTFFLRDLDPSTNFQESQEYFSTQEFSPTFTGEVFFDGAVTIDDKEILFVVEEDDPETDVDEAGTISSKLSPGIRVPLPAAFFQENILDKEGSAELFTNANFSEFFRGIHLSVDSDVLLLLNLTAANITITYEHDSYDSDEETTVKLEKEFVINFLAGGGNQAITGNAVNTLINEAYPTDIQEELDNENNASKIYLKGGAGSFAEIKLFDENNERETIDQIRANNWIINEANLVFYVDRETLDDAGGVIEPLRLYLYNTETNAPLYNAFAEPQVTISTPLTVFPFYDGVLNKNSEDNGITYKIRITDYVNNLILRESDNPTLGLSITSNIGITNLSSAMIQGDAEESAVPTMSAISPLGTVLFGSTPENGEQRLKLEIFYTQTD</sequence>
<feature type="compositionally biased region" description="Acidic residues" evidence="1">
    <location>
        <begin position="177"/>
        <end position="189"/>
    </location>
</feature>
<feature type="region of interest" description="Disordered" evidence="1">
    <location>
        <begin position="134"/>
        <end position="189"/>
    </location>
</feature>
<gene>
    <name evidence="2" type="ORF">HYG79_09595</name>
</gene>
<evidence type="ECO:0000313" key="3">
    <source>
        <dbReference type="Proteomes" id="UP000509302"/>
    </source>
</evidence>
<dbReference type="RefSeq" id="WP_179241878.1">
    <property type="nucleotide sequence ID" value="NZ_CP058595.1"/>
</dbReference>
<evidence type="ECO:0000256" key="1">
    <source>
        <dbReference type="SAM" id="MobiDB-lite"/>
    </source>
</evidence>
<dbReference type="InterPro" id="IPR025366">
    <property type="entry name" value="DUF4270"/>
</dbReference>
<protein>
    <submittedName>
        <fullName evidence="2">DUF4270 domain-containing protein</fullName>
    </submittedName>
</protein>
<accession>A0A7H9AQ73</accession>
<feature type="region of interest" description="Disordered" evidence="1">
    <location>
        <begin position="96"/>
        <end position="120"/>
    </location>
</feature>